<dbReference type="Proteomes" id="UP001196870">
    <property type="component" value="Unassembled WGS sequence"/>
</dbReference>
<dbReference type="Pfam" id="PF02470">
    <property type="entry name" value="MlaD"/>
    <property type="match status" value="1"/>
</dbReference>
<dbReference type="PANTHER" id="PTHR36698">
    <property type="entry name" value="BLL5892 PROTEIN"/>
    <property type="match status" value="1"/>
</dbReference>
<dbReference type="InterPro" id="IPR003399">
    <property type="entry name" value="Mce/MlaD"/>
</dbReference>
<keyword evidence="2" id="KW-1133">Transmembrane helix</keyword>
<feature type="transmembrane region" description="Helical" evidence="2">
    <location>
        <begin position="7"/>
        <end position="29"/>
    </location>
</feature>
<dbReference type="EMBL" id="JAAGBB010000030">
    <property type="protein sequence ID" value="MBR0667154.1"/>
    <property type="molecule type" value="Genomic_DNA"/>
</dbReference>
<evidence type="ECO:0000313" key="5">
    <source>
        <dbReference type="Proteomes" id="UP001196870"/>
    </source>
</evidence>
<name>A0ABS5F3J7_9PROT</name>
<organism evidence="4 5">
    <name type="scientific">Plastoroseomonas hellenica</name>
    <dbReference type="NCBI Taxonomy" id="2687306"/>
    <lineage>
        <taxon>Bacteria</taxon>
        <taxon>Pseudomonadati</taxon>
        <taxon>Pseudomonadota</taxon>
        <taxon>Alphaproteobacteria</taxon>
        <taxon>Acetobacterales</taxon>
        <taxon>Acetobacteraceae</taxon>
        <taxon>Plastoroseomonas</taxon>
    </lineage>
</organism>
<dbReference type="RefSeq" id="WP_211854932.1">
    <property type="nucleotide sequence ID" value="NZ_JAAGBB010000030.1"/>
</dbReference>
<dbReference type="PANTHER" id="PTHR36698:SF3">
    <property type="entry name" value="ABC-TYPE TRANSPORT AUXILIARY LIPOPROTEIN COMPONENT DOMAIN-CONTAINING PROTEIN"/>
    <property type="match status" value="1"/>
</dbReference>
<proteinExistence type="predicted"/>
<evidence type="ECO:0000259" key="3">
    <source>
        <dbReference type="Pfam" id="PF02470"/>
    </source>
</evidence>
<sequence>MMRPGRLYLRVGALLIVGAGLLIGFVLFLTAGRINSDAGLLFETYLRESVQGLDVGSSVRYRGVAVGRVTEIGLVSAEYLRERDSPFSPAYQLVMVRFAVDPRRIGRVPDLQEAIDNGLRTRIASQGLTGVSYIELDFVDEARRVPPPRLPWTPVAAFIPSVPSTITQVTSAAENLIARLNALDVEGLLANINGLVGDLRGQVVDGDLAQALRDASTLLRTLRETVTGADINQTLGELRAAAGGVRDAAGTVQATFSGPDIRNALARLPAVMQSLEATVRAARVATTDTQADLGPILRDLRATAANLRDTTEMLRRSPSQAIFGAPPPPPERR</sequence>
<comment type="caution">
    <text evidence="4">The sequence shown here is derived from an EMBL/GenBank/DDBJ whole genome shotgun (WGS) entry which is preliminary data.</text>
</comment>
<evidence type="ECO:0000313" key="4">
    <source>
        <dbReference type="EMBL" id="MBR0667154.1"/>
    </source>
</evidence>
<reference evidence="5" key="1">
    <citation type="journal article" date="2021" name="Syst. Appl. Microbiol.">
        <title>Roseomonas hellenica sp. nov., isolated from roots of wild-growing Alkanna tinctoria.</title>
        <authorList>
            <person name="Rat A."/>
            <person name="Naranjo H.D."/>
            <person name="Lebbe L."/>
            <person name="Cnockaert M."/>
            <person name="Krigas N."/>
            <person name="Grigoriadou K."/>
            <person name="Maloupa E."/>
            <person name="Willems A."/>
        </authorList>
    </citation>
    <scope>NUCLEOTIDE SEQUENCE [LARGE SCALE GENOMIC DNA]</scope>
    <source>
        <strain evidence="5">LMG 31523</strain>
    </source>
</reference>
<keyword evidence="5" id="KW-1185">Reference proteome</keyword>
<evidence type="ECO:0000256" key="2">
    <source>
        <dbReference type="SAM" id="Phobius"/>
    </source>
</evidence>
<feature type="region of interest" description="Disordered" evidence="1">
    <location>
        <begin position="314"/>
        <end position="333"/>
    </location>
</feature>
<feature type="domain" description="Mce/MlaD" evidence="3">
    <location>
        <begin position="48"/>
        <end position="138"/>
    </location>
</feature>
<accession>A0ABS5F3J7</accession>
<keyword evidence="2" id="KW-0812">Transmembrane</keyword>
<gene>
    <name evidence="4" type="ORF">GXW71_22530</name>
</gene>
<evidence type="ECO:0000256" key="1">
    <source>
        <dbReference type="SAM" id="MobiDB-lite"/>
    </source>
</evidence>
<keyword evidence="2" id="KW-0472">Membrane</keyword>
<protein>
    <submittedName>
        <fullName evidence="4">MCE family protein</fullName>
    </submittedName>
</protein>